<dbReference type="Gene3D" id="3.90.1170.50">
    <property type="entry name" value="Aldehyde oxidase/xanthine dehydrogenase, a/b hammerhead"/>
    <property type="match status" value="1"/>
</dbReference>
<dbReference type="InterPro" id="IPR037165">
    <property type="entry name" value="AldOxase/xan_DH_Mopterin-bd_sf"/>
</dbReference>
<gene>
    <name evidence="4" type="ORF">E0H45_06640</name>
</gene>
<dbReference type="PANTHER" id="PTHR47495:SF1">
    <property type="entry name" value="BLL3820 PROTEIN"/>
    <property type="match status" value="1"/>
</dbReference>
<dbReference type="Gene3D" id="3.30.365.10">
    <property type="entry name" value="Aldehyde oxidase/xanthine dehydrogenase, molybdopterin binding domain"/>
    <property type="match status" value="4"/>
</dbReference>
<dbReference type="InterPro" id="IPR008274">
    <property type="entry name" value="AldOxase/xan_DH_MoCoBD1"/>
</dbReference>
<dbReference type="EMBL" id="SJJZ01000001">
    <property type="protein sequence ID" value="TCC10968.1"/>
    <property type="molecule type" value="Genomic_DNA"/>
</dbReference>
<dbReference type="InterPro" id="IPR046867">
    <property type="entry name" value="AldOxase/xan_DH_MoCoBD2"/>
</dbReference>
<dbReference type="InterPro" id="IPR052516">
    <property type="entry name" value="N-heterocyclic_Hydroxylase"/>
</dbReference>
<evidence type="ECO:0000256" key="1">
    <source>
        <dbReference type="SAM" id="MobiDB-lite"/>
    </source>
</evidence>
<dbReference type="PANTHER" id="PTHR47495">
    <property type="entry name" value="ALDEHYDE DEHYDROGENASE"/>
    <property type="match status" value="1"/>
</dbReference>
<dbReference type="GO" id="GO:0016491">
    <property type="term" value="F:oxidoreductase activity"/>
    <property type="evidence" value="ECO:0007669"/>
    <property type="project" value="InterPro"/>
</dbReference>
<evidence type="ECO:0000313" key="5">
    <source>
        <dbReference type="Proteomes" id="UP000292346"/>
    </source>
</evidence>
<dbReference type="PIRSF" id="PIRSF036389">
    <property type="entry name" value="IOR_B"/>
    <property type="match status" value="1"/>
</dbReference>
<dbReference type="SUPFAM" id="SSF56003">
    <property type="entry name" value="Molybdenum cofactor-binding domain"/>
    <property type="match status" value="2"/>
</dbReference>
<evidence type="ECO:0000259" key="3">
    <source>
        <dbReference type="SMART" id="SM01008"/>
    </source>
</evidence>
<dbReference type="Pfam" id="PF20256">
    <property type="entry name" value="MoCoBD_2"/>
    <property type="match status" value="1"/>
</dbReference>
<feature type="transmembrane region" description="Helical" evidence="2">
    <location>
        <begin position="27"/>
        <end position="45"/>
    </location>
</feature>
<keyword evidence="2" id="KW-1133">Transmembrane helix</keyword>
<name>A0A4R0HL58_9ACTN</name>
<dbReference type="Pfam" id="PF02738">
    <property type="entry name" value="MoCoBD_1"/>
    <property type="match status" value="1"/>
</dbReference>
<accession>A0A4R0HL58</accession>
<dbReference type="AlphaFoldDB" id="A0A4R0HL58"/>
<dbReference type="OrthoDB" id="9767994at2"/>
<keyword evidence="2" id="KW-0472">Membrane</keyword>
<dbReference type="InterPro" id="IPR012368">
    <property type="entry name" value="OxRdtase_Mopterin-bd_su_IorB"/>
</dbReference>
<feature type="domain" description="Aldehyde oxidase/xanthine dehydrogenase a/b hammerhead" evidence="3">
    <location>
        <begin position="241"/>
        <end position="320"/>
    </location>
</feature>
<feature type="compositionally biased region" description="Low complexity" evidence="1">
    <location>
        <begin position="764"/>
        <end position="776"/>
    </location>
</feature>
<dbReference type="Proteomes" id="UP000292346">
    <property type="component" value="Unassembled WGS sequence"/>
</dbReference>
<keyword evidence="2" id="KW-0812">Transmembrane</keyword>
<comment type="caution">
    <text evidence="4">The sequence shown here is derived from an EMBL/GenBank/DDBJ whole genome shotgun (WGS) entry which is preliminary data.</text>
</comment>
<proteinExistence type="predicted"/>
<organism evidence="4 5">
    <name type="scientific">Kribbella soli</name>
    <dbReference type="NCBI Taxonomy" id="1124743"/>
    <lineage>
        <taxon>Bacteria</taxon>
        <taxon>Bacillati</taxon>
        <taxon>Actinomycetota</taxon>
        <taxon>Actinomycetes</taxon>
        <taxon>Propionibacteriales</taxon>
        <taxon>Kribbellaceae</taxon>
        <taxon>Kribbella</taxon>
    </lineage>
</organism>
<feature type="region of interest" description="Disordered" evidence="1">
    <location>
        <begin position="764"/>
        <end position="783"/>
    </location>
</feature>
<protein>
    <submittedName>
        <fullName evidence="4">Xanthine dehydrogenase family protein molybdopterin-binding subunit</fullName>
    </submittedName>
</protein>
<evidence type="ECO:0000313" key="4">
    <source>
        <dbReference type="EMBL" id="TCC10968.1"/>
    </source>
</evidence>
<sequence length="783" mass="83450">MAEHRRSLDRPSDQPADRRGLLGRRKVLGYLIAAPTLAVGVSWLTNESDPRAADAAVPSLPQPSDIFDLGDLQNLAAAPTSGLITVQLKSDGTAYFAVPRAEVGQGITTAFAMMVAEELDLPMDKVEIALADARPELLMNQLTGGSNSMRSMYLPVRTAAAIARQRLVETAATHWGVEVGKVTTRKGVLSGPSGRTATYGSLAKLAATAKTITVSAGLKSPSEFSVLGKPRNRVDAHDIVTGRKQFAMDLNVPGAKPTMVARPPTINGTLRSINNLAALRALPGITDVVGITHGVAIRGETFGQCIDAIQKVDATWGPGTVDGESDATVLAKLRAAQLPMAVPTVPLLTKTIDAEFVFAFASNSPLEPDCAIADVGPDSAEIWSCLKVPIVAQEDIAKQLGLPIDAVKVHVIQGGGSFGRHLFHDVAAEAAEISQKMGKPVKLSWSRTDNFRQGRTHPMSTSRVRVNYLAGNVLTYEQRHTSVETDFGHGLGEMITAFAADLPVAGNLSFAETIFALTQSSPYNFGVTTQLLNEIPLKFNTGSMRNIYSPNVVCAEELMVDQLAAKMGQDPVKFRRNFLKDQRLLAVLNKAAEVGNWGKAMPKGTAQGVGVHSEYRAAVATLVEIDCRPETVNRPVEGEGVTGPRVTKAVIVVDPGFCINPRGLEAQMFGGLQDAIALALTSSLHIKNGIPLEGSWDNYFYTREWNSPLDVEVVIMPNTSDSPSGAGELSVAPAFAAVACAYARATGTLPTYFPINHGKLSFEPLPLQPSTPQSPTDGLDHTF</sequence>
<dbReference type="InterPro" id="IPR000674">
    <property type="entry name" value="Ald_Oxase/Xan_DH_a/b"/>
</dbReference>
<keyword evidence="5" id="KW-1185">Reference proteome</keyword>
<dbReference type="SMART" id="SM01008">
    <property type="entry name" value="Ald_Xan_dh_C"/>
    <property type="match status" value="1"/>
</dbReference>
<reference evidence="4 5" key="1">
    <citation type="submission" date="2019-02" db="EMBL/GenBank/DDBJ databases">
        <title>Kribbella capetownensis sp. nov. and Kribbella speibonae sp. nov., isolated from soil.</title>
        <authorList>
            <person name="Curtis S.M."/>
            <person name="Norton I."/>
            <person name="Everest G.J."/>
            <person name="Meyers P.R."/>
        </authorList>
    </citation>
    <scope>NUCLEOTIDE SEQUENCE [LARGE SCALE GENOMIC DNA]</scope>
    <source>
        <strain evidence="4 5">KCTC 29219</strain>
    </source>
</reference>
<evidence type="ECO:0000256" key="2">
    <source>
        <dbReference type="SAM" id="Phobius"/>
    </source>
</evidence>